<keyword evidence="3" id="KW-0436">Ligase</keyword>
<dbReference type="InterPro" id="IPR052171">
    <property type="entry name" value="NHEJ_LigD"/>
</dbReference>
<dbReference type="InterPro" id="IPR014145">
    <property type="entry name" value="LigD_pol_dom"/>
</dbReference>
<feature type="region of interest" description="Disordered" evidence="1">
    <location>
        <begin position="457"/>
        <end position="491"/>
    </location>
</feature>
<feature type="domain" description="DNA ligase D polymerase" evidence="2">
    <location>
        <begin position="38"/>
        <end position="289"/>
    </location>
</feature>
<dbReference type="GO" id="GO:0016874">
    <property type="term" value="F:ligase activity"/>
    <property type="evidence" value="ECO:0007669"/>
    <property type="project" value="UniProtKB-KW"/>
</dbReference>
<sequence>MKREAAKEEAAELLTIDGHEVRVTHPDKLYFSKQVQLTKLDLVRYYLSIAPGALNGIRDRPIVLKRFVNGAEAEAFYQKRAPSDRPSFLRTVTLSFPSGRTAEELVVDNPAGLAWIVNLGCIELHPHPVRSDDLDHPDELRVDLDPIPGVPWSDVRLVAFEVQSLLTDLGLRGWPKTSGSRGMHINIRIHPRWTFTEVRRAALALSRAVERRVPTLASSKWWKEERHGVFLDYNQNAKDRTTASAYSVRPLPDARVSTPLHWHEVADCDPAAFTVLTVPVRFSQIGDPHVDMDAHPGTLEPLLEIAAQDESTGLGDAPWPPHFRKMEGEAPRVAPSRAKKSTTEKSFSHQLDEGFGAQRFRKRSKTIEEGDATISEPPQADSAPKPRRTRVSTQPLITIANSPDKQAALEGLERWKTRYPEVANHLAIDDILIDSMRGRSSTWTRIRVNLRHILEDLRPPQETPDPDDDPTREWRTLHATAKRTAKKSGGS</sequence>
<evidence type="ECO:0000259" key="2">
    <source>
        <dbReference type="Pfam" id="PF21686"/>
    </source>
</evidence>
<dbReference type="Proteomes" id="UP000269669">
    <property type="component" value="Unassembled WGS sequence"/>
</dbReference>
<name>A0A3R9NU61_9BACT</name>
<feature type="compositionally biased region" description="Basic residues" evidence="1">
    <location>
        <begin position="480"/>
        <end position="491"/>
    </location>
</feature>
<evidence type="ECO:0000256" key="1">
    <source>
        <dbReference type="SAM" id="MobiDB-lite"/>
    </source>
</evidence>
<dbReference type="Pfam" id="PF21686">
    <property type="entry name" value="LigD_Prim-Pol"/>
    <property type="match status" value="1"/>
</dbReference>
<dbReference type="Gene3D" id="3.90.920.10">
    <property type="entry name" value="DNA primase, PRIM domain"/>
    <property type="match status" value="1"/>
</dbReference>
<dbReference type="OrthoDB" id="9802472at2"/>
<protein>
    <submittedName>
        <fullName evidence="3">DNA ligase D-like protein (Predicted polymerase)</fullName>
    </submittedName>
</protein>
<feature type="region of interest" description="Disordered" evidence="1">
    <location>
        <begin position="367"/>
        <end position="390"/>
    </location>
</feature>
<dbReference type="CDD" id="cd04865">
    <property type="entry name" value="LigD_Pol_like_2"/>
    <property type="match status" value="1"/>
</dbReference>
<accession>A0A3R9NU61</accession>
<evidence type="ECO:0000313" key="3">
    <source>
        <dbReference type="EMBL" id="RSL16900.1"/>
    </source>
</evidence>
<dbReference type="AlphaFoldDB" id="A0A3R9NU61"/>
<organism evidence="3 4">
    <name type="scientific">Edaphobacter aggregans</name>
    <dbReference type="NCBI Taxonomy" id="570835"/>
    <lineage>
        <taxon>Bacteria</taxon>
        <taxon>Pseudomonadati</taxon>
        <taxon>Acidobacteriota</taxon>
        <taxon>Terriglobia</taxon>
        <taxon>Terriglobales</taxon>
        <taxon>Acidobacteriaceae</taxon>
        <taxon>Edaphobacter</taxon>
    </lineage>
</organism>
<reference evidence="3 4" key="1">
    <citation type="submission" date="2018-12" db="EMBL/GenBank/DDBJ databases">
        <title>Sequencing of bacterial isolates from soil warming experiment in Harvard Forest, Massachusetts, USA.</title>
        <authorList>
            <person name="Deangelis K."/>
        </authorList>
    </citation>
    <scope>NUCLEOTIDE SEQUENCE [LARGE SCALE GENOMIC DNA]</scope>
    <source>
        <strain evidence="3 4">EB153</strain>
    </source>
</reference>
<dbReference type="EMBL" id="RSDW01000001">
    <property type="protein sequence ID" value="RSL16900.1"/>
    <property type="molecule type" value="Genomic_DNA"/>
</dbReference>
<dbReference type="RefSeq" id="WP_125485454.1">
    <property type="nucleotide sequence ID" value="NZ_RSDW01000001.1"/>
</dbReference>
<dbReference type="PANTHER" id="PTHR42705">
    <property type="entry name" value="BIFUNCTIONAL NON-HOMOLOGOUS END JOINING PROTEIN LIGD"/>
    <property type="match status" value="1"/>
</dbReference>
<evidence type="ECO:0000313" key="4">
    <source>
        <dbReference type="Proteomes" id="UP000269669"/>
    </source>
</evidence>
<dbReference type="PANTHER" id="PTHR42705:SF3">
    <property type="entry name" value="ATP-DEPENDENT DNA LIGASE"/>
    <property type="match status" value="1"/>
</dbReference>
<comment type="caution">
    <text evidence="3">The sequence shown here is derived from an EMBL/GenBank/DDBJ whole genome shotgun (WGS) entry which is preliminary data.</text>
</comment>
<keyword evidence="4" id="KW-1185">Reference proteome</keyword>
<feature type="region of interest" description="Disordered" evidence="1">
    <location>
        <begin position="326"/>
        <end position="348"/>
    </location>
</feature>
<proteinExistence type="predicted"/>
<gene>
    <name evidence="3" type="ORF">EDE15_2427</name>
</gene>